<protein>
    <recommendedName>
        <fullName evidence="4">Cyclin N-terminal domain-containing protein</fullName>
    </recommendedName>
</protein>
<dbReference type="AlphaFoldDB" id="A0A9P6HUW3"/>
<gene>
    <name evidence="2" type="ORF">CkaCkLH20_12154</name>
</gene>
<dbReference type="RefSeq" id="XP_038739768.1">
    <property type="nucleotide sequence ID" value="XM_038894867.1"/>
</dbReference>
<keyword evidence="3" id="KW-1185">Reference proteome</keyword>
<evidence type="ECO:0008006" key="4">
    <source>
        <dbReference type="Google" id="ProtNLM"/>
    </source>
</evidence>
<dbReference type="SUPFAM" id="SSF47954">
    <property type="entry name" value="Cyclin-like"/>
    <property type="match status" value="1"/>
</dbReference>
<dbReference type="GeneID" id="62167941"/>
<dbReference type="Proteomes" id="UP000781932">
    <property type="component" value="Unassembled WGS sequence"/>
</dbReference>
<reference evidence="2" key="1">
    <citation type="submission" date="2020-03" db="EMBL/GenBank/DDBJ databases">
        <authorList>
            <person name="He L."/>
        </authorList>
    </citation>
    <scope>NUCLEOTIDE SEQUENCE</scope>
    <source>
        <strain evidence="2">CkLH20</strain>
    </source>
</reference>
<organism evidence="2 3">
    <name type="scientific">Colletotrichum karsti</name>
    <dbReference type="NCBI Taxonomy" id="1095194"/>
    <lineage>
        <taxon>Eukaryota</taxon>
        <taxon>Fungi</taxon>
        <taxon>Dikarya</taxon>
        <taxon>Ascomycota</taxon>
        <taxon>Pezizomycotina</taxon>
        <taxon>Sordariomycetes</taxon>
        <taxon>Hypocreomycetidae</taxon>
        <taxon>Glomerellales</taxon>
        <taxon>Glomerellaceae</taxon>
        <taxon>Colletotrichum</taxon>
        <taxon>Colletotrichum boninense species complex</taxon>
    </lineage>
</organism>
<dbReference type="OrthoDB" id="3877279at2759"/>
<evidence type="ECO:0000313" key="2">
    <source>
        <dbReference type="EMBL" id="KAF9870307.1"/>
    </source>
</evidence>
<reference evidence="2" key="2">
    <citation type="submission" date="2020-11" db="EMBL/GenBank/DDBJ databases">
        <title>Whole genome sequencing of Colletotrichum sp.</title>
        <authorList>
            <person name="Li H."/>
        </authorList>
    </citation>
    <scope>NUCLEOTIDE SEQUENCE</scope>
    <source>
        <strain evidence="2">CkLH20</strain>
    </source>
</reference>
<feature type="region of interest" description="Disordered" evidence="1">
    <location>
        <begin position="29"/>
        <end position="53"/>
    </location>
</feature>
<evidence type="ECO:0000256" key="1">
    <source>
        <dbReference type="SAM" id="MobiDB-lite"/>
    </source>
</evidence>
<dbReference type="EMBL" id="JAATWM020000055">
    <property type="protein sequence ID" value="KAF9870307.1"/>
    <property type="molecule type" value="Genomic_DNA"/>
</dbReference>
<name>A0A9P6HUW3_9PEZI</name>
<evidence type="ECO:0000313" key="3">
    <source>
        <dbReference type="Proteomes" id="UP000781932"/>
    </source>
</evidence>
<comment type="caution">
    <text evidence="2">The sequence shown here is derived from an EMBL/GenBank/DDBJ whole genome shotgun (WGS) entry which is preliminary data.</text>
</comment>
<accession>A0A9P6HUW3</accession>
<proteinExistence type="predicted"/>
<dbReference type="Gene3D" id="1.10.472.10">
    <property type="entry name" value="Cyclin-like"/>
    <property type="match status" value="1"/>
</dbReference>
<dbReference type="InterPro" id="IPR036915">
    <property type="entry name" value="Cyclin-like_sf"/>
</dbReference>
<sequence length="322" mass="35578">MGNMARHVQNPDYSDDEYGAEDAYFTYRPLSNLPTPPPSTRNSSAHQSPKTALEDGEVLQEKFLGPAIHLINLVPTSASLTTPSVPLVQAMLSRSALPLETIALAVCILDSLNSKFALSWRLQCPLLVDGAFSSHNKRHTLHSPLLDRRHQQQMHIDSVQPELIILAALIIAAKFTDDCQDSTAYYCAKWGKDIWSCEQINVTERCIYENLNYRIKPLVDDEDLITDTMVDMQMAARHYSSVRPVQPHESGHCKSKSMTIGTAVIGLGLQLTPVDTPKSEVDQFGDDVRAALEKTSFVGDYMSLPLSGNQNALSPVGEELDV</sequence>